<proteinExistence type="predicted"/>
<dbReference type="EMBL" id="QFQZ01000054">
    <property type="protein sequence ID" value="PZR32751.1"/>
    <property type="molecule type" value="Genomic_DNA"/>
</dbReference>
<dbReference type="RefSeq" id="WP_304279998.1">
    <property type="nucleotide sequence ID" value="NZ_QFQZ01000054.1"/>
</dbReference>
<dbReference type="InterPro" id="IPR001036">
    <property type="entry name" value="Acrflvin-R"/>
</dbReference>
<keyword evidence="1" id="KW-0472">Membrane</keyword>
<dbReference type="SUPFAM" id="SSF82866">
    <property type="entry name" value="Multidrug efflux transporter AcrB transmembrane domain"/>
    <property type="match status" value="1"/>
</dbReference>
<feature type="transmembrane region" description="Helical" evidence="1">
    <location>
        <begin position="12"/>
        <end position="33"/>
    </location>
</feature>
<evidence type="ECO:0000313" key="3">
    <source>
        <dbReference type="Proteomes" id="UP000249393"/>
    </source>
</evidence>
<dbReference type="GO" id="GO:0005886">
    <property type="term" value="C:plasma membrane"/>
    <property type="evidence" value="ECO:0007669"/>
    <property type="project" value="TreeGrafter"/>
</dbReference>
<feature type="transmembrane region" description="Helical" evidence="1">
    <location>
        <begin position="85"/>
        <end position="112"/>
    </location>
</feature>
<dbReference type="Proteomes" id="UP000249393">
    <property type="component" value="Unassembled WGS sequence"/>
</dbReference>
<comment type="caution">
    <text evidence="2">The sequence shown here is derived from an EMBL/GenBank/DDBJ whole genome shotgun (WGS) entry which is preliminary data.</text>
</comment>
<evidence type="ECO:0000256" key="1">
    <source>
        <dbReference type="SAM" id="Phobius"/>
    </source>
</evidence>
<dbReference type="PANTHER" id="PTHR32063">
    <property type="match status" value="1"/>
</dbReference>
<evidence type="ECO:0000313" key="2">
    <source>
        <dbReference type="EMBL" id="PZR32751.1"/>
    </source>
</evidence>
<dbReference type="GO" id="GO:0042910">
    <property type="term" value="F:xenobiotic transmembrane transporter activity"/>
    <property type="evidence" value="ECO:0007669"/>
    <property type="project" value="TreeGrafter"/>
</dbReference>
<keyword evidence="1" id="KW-1133">Transmembrane helix</keyword>
<accession>A0A2W5X799</accession>
<feature type="transmembrane region" description="Helical" evidence="1">
    <location>
        <begin position="53"/>
        <end position="73"/>
    </location>
</feature>
<dbReference type="PANTHER" id="PTHR32063:SF11">
    <property type="entry name" value="CATION OR DRUG EFFLUX SYSTEM PROTEIN"/>
    <property type="match status" value="1"/>
</dbReference>
<reference evidence="2 3" key="1">
    <citation type="submission" date="2017-08" db="EMBL/GenBank/DDBJ databases">
        <title>Infants hospitalized years apart are colonized by the same room-sourced microbial strains.</title>
        <authorList>
            <person name="Brooks B."/>
            <person name="Olm M.R."/>
            <person name="Firek B.A."/>
            <person name="Baker R."/>
            <person name="Thomas B.C."/>
            <person name="Morowitz M.J."/>
            <person name="Banfield J.F."/>
        </authorList>
    </citation>
    <scope>NUCLEOTIDE SEQUENCE [LARGE SCALE GENOMIC DNA]</scope>
    <source>
        <strain evidence="2">S2_003_000_R2_4</strain>
    </source>
</reference>
<keyword evidence="1" id="KW-0812">Transmembrane</keyword>
<protein>
    <submittedName>
        <fullName evidence="2">Multidrug efflux RND transporter permease subunit</fullName>
    </submittedName>
</protein>
<feature type="non-terminal residue" evidence="2">
    <location>
        <position position="1"/>
    </location>
</feature>
<dbReference type="Pfam" id="PF00873">
    <property type="entry name" value="ACR_tran"/>
    <property type="match status" value="1"/>
</dbReference>
<organism evidence="2 3">
    <name type="scientific">Caulobacter segnis</name>
    <dbReference type="NCBI Taxonomy" id="88688"/>
    <lineage>
        <taxon>Bacteria</taxon>
        <taxon>Pseudomonadati</taxon>
        <taxon>Pseudomonadota</taxon>
        <taxon>Alphaproteobacteria</taxon>
        <taxon>Caulobacterales</taxon>
        <taxon>Caulobacteraceae</taxon>
        <taxon>Caulobacter</taxon>
    </lineage>
</organism>
<dbReference type="AlphaFoldDB" id="A0A2W5X799"/>
<sequence length="133" mass="14386">ILSGGDNNIFTQIGLIVLVGLACKNAILIVEFAKEREEHGDSPLQAVLEACRLRLRPILMTSIAFIMGVYPLVVSHGAGAEMRRAMGVAVFSGMLGVTLFGLILTPIFYYVIRRFTARKAAAKAELTSPVEAH</sequence>
<dbReference type="Gene3D" id="1.20.1640.10">
    <property type="entry name" value="Multidrug efflux transporter AcrB transmembrane domain"/>
    <property type="match status" value="1"/>
</dbReference>
<gene>
    <name evidence="2" type="ORF">DI526_15730</name>
</gene>
<name>A0A2W5X799_9CAUL</name>